<dbReference type="GO" id="GO:0043531">
    <property type="term" value="F:ADP binding"/>
    <property type="evidence" value="ECO:0007669"/>
    <property type="project" value="TreeGrafter"/>
</dbReference>
<name>A0AAV9DTK4_ACOCL</name>
<comment type="caution">
    <text evidence="15">The sequence shown here is derived from an EMBL/GenBank/DDBJ whole genome shotgun (WGS) entry which is preliminary data.</text>
</comment>
<protein>
    <recommendedName>
        <fullName evidence="5 13">Phosphoglycerate kinase</fullName>
        <ecNumber evidence="5 13">2.7.2.3</ecNumber>
    </recommendedName>
</protein>
<dbReference type="CDD" id="cd00318">
    <property type="entry name" value="Phosphoglycerate_kinase"/>
    <property type="match status" value="1"/>
</dbReference>
<dbReference type="PRINTS" id="PR00477">
    <property type="entry name" value="PHGLYCKINASE"/>
</dbReference>
<comment type="similarity">
    <text evidence="3 13">Belongs to the phosphoglycerate kinase family.</text>
</comment>
<evidence type="ECO:0000256" key="2">
    <source>
        <dbReference type="ARBA" id="ARBA00001946"/>
    </source>
</evidence>
<sequence>MATKKSVGSLKGGDLKGKTVFVRVDLNVPLDDSLNITDDTRVRAAVPTIKYLMEHGSRVILCSHLMFSRPHPRRIELEHSEVVQGRPKGVTPKYSLKPLVPRLSELLGIQVDMADDCIGESVEKKVAALSDGRVLLLENVRFYKEEEKNDPEFAKKLASLADLYVNDAFGTAHRAHASTEGVAKYLKPAVAGFLMQKELDYLAGAVANPKRPFAAIVGGAKVSSKIGVIESLFEKVDILLLGGGMIFTFYKAQGYSVGSSLVEEDKLDLAKALIEKAKAKGISLLLPTDVVIADKFAADANSKVVPASSIPDGWMGLDIGSDSIKTFNESLDTTKTIIWNGPMGVFEFEKFAAGTTAIAKKLAELSGKGVTTIIGGGDSVAAVEKAGLADKMSHISTGGGASLELLEGKTLPGVLALNDA</sequence>
<feature type="binding site" evidence="11">
    <location>
        <position position="141"/>
    </location>
    <ligand>
        <name>(2R)-3-phosphoglycerate</name>
        <dbReference type="ChEBI" id="CHEBI:58272"/>
    </ligand>
</feature>
<feature type="binding site" evidence="11">
    <location>
        <position position="174"/>
    </location>
    <ligand>
        <name>(2R)-3-phosphoglycerate</name>
        <dbReference type="ChEBI" id="CHEBI:58272"/>
    </ligand>
</feature>
<evidence type="ECO:0000256" key="4">
    <source>
        <dbReference type="ARBA" id="ARBA00011245"/>
    </source>
</evidence>
<dbReference type="EC" id="2.7.2.3" evidence="5 13"/>
<keyword evidence="7" id="KW-0547">Nucleotide-binding</keyword>
<evidence type="ECO:0000256" key="6">
    <source>
        <dbReference type="ARBA" id="ARBA00022679"/>
    </source>
</evidence>
<evidence type="ECO:0000313" key="16">
    <source>
        <dbReference type="Proteomes" id="UP001180020"/>
    </source>
</evidence>
<evidence type="ECO:0000256" key="9">
    <source>
        <dbReference type="ARBA" id="ARBA00022840"/>
    </source>
</evidence>
<dbReference type="Gene3D" id="3.40.50.1260">
    <property type="entry name" value="Phosphoglycerate kinase, N-terminal domain"/>
    <property type="match status" value="2"/>
</dbReference>
<keyword evidence="16" id="KW-1185">Reference proteome</keyword>
<evidence type="ECO:0000256" key="11">
    <source>
        <dbReference type="PIRSR" id="PIRSR000724-1"/>
    </source>
</evidence>
<dbReference type="PIRSF" id="PIRSF000724">
    <property type="entry name" value="Pgk"/>
    <property type="match status" value="1"/>
</dbReference>
<feature type="binding site" evidence="11">
    <location>
        <begin position="25"/>
        <end position="27"/>
    </location>
    <ligand>
        <name>substrate</name>
    </ligand>
</feature>
<dbReference type="InterPro" id="IPR015911">
    <property type="entry name" value="Phosphoglycerate_kinase_CS"/>
</dbReference>
<evidence type="ECO:0000256" key="1">
    <source>
        <dbReference type="ARBA" id="ARBA00000642"/>
    </source>
</evidence>
<accession>A0AAV9DTK4</accession>
<feature type="binding site" evidence="11">
    <location>
        <begin position="64"/>
        <end position="86"/>
    </location>
    <ligand>
        <name>substrate</name>
    </ligand>
</feature>
<evidence type="ECO:0000256" key="3">
    <source>
        <dbReference type="ARBA" id="ARBA00008982"/>
    </source>
</evidence>
<keyword evidence="10" id="KW-0460">Magnesium</keyword>
<keyword evidence="8 13" id="KW-0418">Kinase</keyword>
<comment type="catalytic activity">
    <reaction evidence="1 13">
        <text>(2R)-3-phosphoglycerate + ATP = (2R)-3-phospho-glyceroyl phosphate + ADP</text>
        <dbReference type="Rhea" id="RHEA:14801"/>
        <dbReference type="ChEBI" id="CHEBI:30616"/>
        <dbReference type="ChEBI" id="CHEBI:57604"/>
        <dbReference type="ChEBI" id="CHEBI:58272"/>
        <dbReference type="ChEBI" id="CHEBI:456216"/>
        <dbReference type="EC" id="2.7.2.3"/>
    </reaction>
</comment>
<dbReference type="InterPro" id="IPR036043">
    <property type="entry name" value="Phosphoglycerate_kinase_sf"/>
</dbReference>
<dbReference type="PROSITE" id="PS00111">
    <property type="entry name" value="PGLYCERATE_KINASE"/>
    <property type="match status" value="1"/>
</dbReference>
<dbReference type="PANTHER" id="PTHR11406">
    <property type="entry name" value="PHOSPHOGLYCERATE KINASE"/>
    <property type="match status" value="1"/>
</dbReference>
<dbReference type="FunFam" id="3.40.50.1260:FF:000003">
    <property type="entry name" value="Phosphoglycerate kinase"/>
    <property type="match status" value="1"/>
</dbReference>
<feature type="binding site" evidence="12">
    <location>
        <position position="347"/>
    </location>
    <ligand>
        <name>ATP</name>
        <dbReference type="ChEBI" id="CHEBI:30616"/>
    </ligand>
</feature>
<keyword evidence="9 12" id="KW-0067">ATP-binding</keyword>
<dbReference type="Proteomes" id="UP001180020">
    <property type="component" value="Unassembled WGS sequence"/>
</dbReference>
<evidence type="ECO:0000256" key="5">
    <source>
        <dbReference type="ARBA" id="ARBA00013061"/>
    </source>
</evidence>
<proteinExistence type="inferred from homology"/>
<dbReference type="GO" id="GO:0005524">
    <property type="term" value="F:ATP binding"/>
    <property type="evidence" value="ECO:0007669"/>
    <property type="project" value="UniProtKB-KW"/>
</dbReference>
<gene>
    <name evidence="15" type="ORF">QJS10_CPB11g01640</name>
</gene>
<dbReference type="GO" id="GO:0006096">
    <property type="term" value="P:glycolytic process"/>
    <property type="evidence" value="ECO:0007669"/>
    <property type="project" value="InterPro"/>
</dbReference>
<feature type="binding site" evidence="12">
    <location>
        <position position="225"/>
    </location>
    <ligand>
        <name>ATP</name>
        <dbReference type="ChEBI" id="CHEBI:30616"/>
    </ligand>
</feature>
<reference evidence="15" key="2">
    <citation type="submission" date="2023-06" db="EMBL/GenBank/DDBJ databases">
        <authorList>
            <person name="Ma L."/>
            <person name="Liu K.-W."/>
            <person name="Li Z."/>
            <person name="Hsiao Y.-Y."/>
            <person name="Qi Y."/>
            <person name="Fu T."/>
            <person name="Tang G."/>
            <person name="Zhang D."/>
            <person name="Sun W.-H."/>
            <person name="Liu D.-K."/>
            <person name="Li Y."/>
            <person name="Chen G.-Z."/>
            <person name="Liu X.-D."/>
            <person name="Liao X.-Y."/>
            <person name="Jiang Y.-T."/>
            <person name="Yu X."/>
            <person name="Hao Y."/>
            <person name="Huang J."/>
            <person name="Zhao X.-W."/>
            <person name="Ke S."/>
            <person name="Chen Y.-Y."/>
            <person name="Wu W.-L."/>
            <person name="Hsu J.-L."/>
            <person name="Lin Y.-F."/>
            <person name="Huang M.-D."/>
            <person name="Li C.-Y."/>
            <person name="Huang L."/>
            <person name="Wang Z.-W."/>
            <person name="Zhao X."/>
            <person name="Zhong W.-Y."/>
            <person name="Peng D.-H."/>
            <person name="Ahmad S."/>
            <person name="Lan S."/>
            <person name="Zhang J.-S."/>
            <person name="Tsai W.-C."/>
            <person name="Van De Peer Y."/>
            <person name="Liu Z.-J."/>
        </authorList>
    </citation>
    <scope>NUCLEOTIDE SEQUENCE</scope>
    <source>
        <strain evidence="15">CP</strain>
        <tissue evidence="15">Leaves</tissue>
    </source>
</reference>
<dbReference type="PANTHER" id="PTHR11406:SF27">
    <property type="entry name" value="PHOSPHOGLYCERATE KINASE 3, CYTOSOLIC"/>
    <property type="match status" value="1"/>
</dbReference>
<keyword evidence="6 13" id="KW-0808">Transferase</keyword>
<comment type="cofactor">
    <cofactor evidence="2">
        <name>Mg(2+)</name>
        <dbReference type="ChEBI" id="CHEBI:18420"/>
    </cofactor>
</comment>
<dbReference type="HAMAP" id="MF_00145">
    <property type="entry name" value="Phosphoglyc_kinase"/>
    <property type="match status" value="1"/>
</dbReference>
<evidence type="ECO:0000256" key="14">
    <source>
        <dbReference type="RuleBase" id="RU000696"/>
    </source>
</evidence>
<evidence type="ECO:0000256" key="13">
    <source>
        <dbReference type="RuleBase" id="RU000532"/>
    </source>
</evidence>
<feature type="binding site" evidence="11">
    <location>
        <position position="41"/>
    </location>
    <ligand>
        <name>(2R)-3-phosphoglycerate</name>
        <dbReference type="ChEBI" id="CHEBI:58272"/>
    </ligand>
</feature>
<dbReference type="InterPro" id="IPR015824">
    <property type="entry name" value="Phosphoglycerate_kinase_N"/>
</dbReference>
<evidence type="ECO:0000313" key="15">
    <source>
        <dbReference type="EMBL" id="KAK1303352.1"/>
    </source>
</evidence>
<comment type="subunit">
    <text evidence="4 14">Monomer.</text>
</comment>
<evidence type="ECO:0000256" key="7">
    <source>
        <dbReference type="ARBA" id="ARBA00022741"/>
    </source>
</evidence>
<dbReference type="EMBL" id="JAUJYO010000011">
    <property type="protein sequence ID" value="KAK1303352.1"/>
    <property type="molecule type" value="Genomic_DNA"/>
</dbReference>
<evidence type="ECO:0000256" key="12">
    <source>
        <dbReference type="PIRSR" id="PIRSR000724-2"/>
    </source>
</evidence>
<evidence type="ECO:0000256" key="10">
    <source>
        <dbReference type="ARBA" id="ARBA00022842"/>
    </source>
</evidence>
<evidence type="ECO:0000256" key="8">
    <source>
        <dbReference type="ARBA" id="ARBA00022777"/>
    </source>
</evidence>
<dbReference type="Pfam" id="PF00162">
    <property type="entry name" value="PGK"/>
    <property type="match status" value="1"/>
</dbReference>
<dbReference type="AlphaFoldDB" id="A0AAV9DTK4"/>
<dbReference type="GO" id="GO:0005829">
    <property type="term" value="C:cytosol"/>
    <property type="evidence" value="ECO:0007669"/>
    <property type="project" value="TreeGrafter"/>
</dbReference>
<dbReference type="GO" id="GO:0004618">
    <property type="term" value="F:phosphoglycerate kinase activity"/>
    <property type="evidence" value="ECO:0007669"/>
    <property type="project" value="UniProtKB-EC"/>
</dbReference>
<dbReference type="GO" id="GO:0006094">
    <property type="term" value="P:gluconeogenesis"/>
    <property type="evidence" value="ECO:0007669"/>
    <property type="project" value="TreeGrafter"/>
</dbReference>
<dbReference type="FunFam" id="3.40.50.1260:FF:000006">
    <property type="entry name" value="Phosphoglycerate kinase"/>
    <property type="match status" value="1"/>
</dbReference>
<reference evidence="15" key="1">
    <citation type="journal article" date="2023" name="Nat. Commun.">
        <title>Diploid and tetraploid genomes of Acorus and the evolution of monocots.</title>
        <authorList>
            <person name="Ma L."/>
            <person name="Liu K.W."/>
            <person name="Li Z."/>
            <person name="Hsiao Y.Y."/>
            <person name="Qi Y."/>
            <person name="Fu T."/>
            <person name="Tang G.D."/>
            <person name="Zhang D."/>
            <person name="Sun W.H."/>
            <person name="Liu D.K."/>
            <person name="Li Y."/>
            <person name="Chen G.Z."/>
            <person name="Liu X.D."/>
            <person name="Liao X.Y."/>
            <person name="Jiang Y.T."/>
            <person name="Yu X."/>
            <person name="Hao Y."/>
            <person name="Huang J."/>
            <person name="Zhao X.W."/>
            <person name="Ke S."/>
            <person name="Chen Y.Y."/>
            <person name="Wu W.L."/>
            <person name="Hsu J.L."/>
            <person name="Lin Y.F."/>
            <person name="Huang M.D."/>
            <person name="Li C.Y."/>
            <person name="Huang L."/>
            <person name="Wang Z.W."/>
            <person name="Zhao X."/>
            <person name="Zhong W.Y."/>
            <person name="Peng D.H."/>
            <person name="Ahmad S."/>
            <person name="Lan S."/>
            <person name="Zhang J.S."/>
            <person name="Tsai W.C."/>
            <person name="Van de Peer Y."/>
            <person name="Liu Z.J."/>
        </authorList>
    </citation>
    <scope>NUCLEOTIDE SEQUENCE</scope>
    <source>
        <strain evidence="15">CP</strain>
    </source>
</reference>
<feature type="binding site" evidence="12">
    <location>
        <begin position="376"/>
        <end position="379"/>
    </location>
    <ligand>
        <name>ATP</name>
        <dbReference type="ChEBI" id="CHEBI:30616"/>
    </ligand>
</feature>
<dbReference type="SUPFAM" id="SSF53748">
    <property type="entry name" value="Phosphoglycerate kinase"/>
    <property type="match status" value="1"/>
</dbReference>
<dbReference type="InterPro" id="IPR001576">
    <property type="entry name" value="Phosphoglycerate_kinase"/>
</dbReference>
<organism evidence="15 16">
    <name type="scientific">Acorus calamus</name>
    <name type="common">Sweet flag</name>
    <dbReference type="NCBI Taxonomy" id="4465"/>
    <lineage>
        <taxon>Eukaryota</taxon>
        <taxon>Viridiplantae</taxon>
        <taxon>Streptophyta</taxon>
        <taxon>Embryophyta</taxon>
        <taxon>Tracheophyta</taxon>
        <taxon>Spermatophyta</taxon>
        <taxon>Magnoliopsida</taxon>
        <taxon>Liliopsida</taxon>
        <taxon>Acoraceae</taxon>
        <taxon>Acorus</taxon>
    </lineage>
</organism>